<dbReference type="GO" id="GO:0006352">
    <property type="term" value="P:DNA-templated transcription initiation"/>
    <property type="evidence" value="ECO:0007669"/>
    <property type="project" value="InterPro"/>
</dbReference>
<reference evidence="7 8" key="1">
    <citation type="submission" date="2014-12" db="EMBL/GenBank/DDBJ databases">
        <title>Draft genome sequence of Terrisporobacter sp. 08-306576, isolated from the blood culture of a bacteremia patient.</title>
        <authorList>
            <person name="Lund L.C."/>
            <person name="Sydenham T.V."/>
            <person name="Hogh S.V."/>
            <person name="Skov M.N."/>
            <person name="Kemp M."/>
            <person name="Justesen U.S."/>
        </authorList>
    </citation>
    <scope>NUCLEOTIDE SEQUENCE [LARGE SCALE GENOMIC DNA]</scope>
    <source>
        <strain evidence="7 8">08-306576</strain>
    </source>
</reference>
<evidence type="ECO:0000313" key="7">
    <source>
        <dbReference type="EMBL" id="KHS55879.1"/>
    </source>
</evidence>
<dbReference type="AlphaFoldDB" id="A0A0B3VTE2"/>
<dbReference type="Pfam" id="PF08281">
    <property type="entry name" value="Sigma70_r4_2"/>
    <property type="match status" value="1"/>
</dbReference>
<evidence type="ECO:0008006" key="9">
    <source>
        <dbReference type="Google" id="ProtNLM"/>
    </source>
</evidence>
<keyword evidence="3" id="KW-0731">Sigma factor</keyword>
<name>A0A0B3VTE2_9FIRM</name>
<evidence type="ECO:0000259" key="5">
    <source>
        <dbReference type="Pfam" id="PF04542"/>
    </source>
</evidence>
<dbReference type="CDD" id="cd06171">
    <property type="entry name" value="Sigma70_r4"/>
    <property type="match status" value="1"/>
</dbReference>
<dbReference type="InterPro" id="IPR014284">
    <property type="entry name" value="RNA_pol_sigma-70_dom"/>
</dbReference>
<evidence type="ECO:0000256" key="4">
    <source>
        <dbReference type="ARBA" id="ARBA00023163"/>
    </source>
</evidence>
<dbReference type="InterPro" id="IPR013325">
    <property type="entry name" value="RNA_pol_sigma_r2"/>
</dbReference>
<dbReference type="NCBIfam" id="TIGR02937">
    <property type="entry name" value="sigma70-ECF"/>
    <property type="match status" value="1"/>
</dbReference>
<gene>
    <name evidence="7" type="ORF">QX51_16965</name>
</gene>
<sequence>MKGVIMEDILLVKRAIKGDREAFEDLINMYFDRLYKEAYLRCKHEEDAKEVVQETIYKAYKNIKGLKEPKYFKTWVSKILINVCNDYLRKNGMIDLEHDENDYVKKVHNDDEVEIKIDLYNAMDELEDKYKDVIILRYIEDLKVEEISKILERPANTIKTHIRKAIKEMKNLLKEDYIND</sequence>
<keyword evidence="8" id="KW-1185">Reference proteome</keyword>
<keyword evidence="4" id="KW-0804">Transcription</keyword>
<dbReference type="InterPro" id="IPR036388">
    <property type="entry name" value="WH-like_DNA-bd_sf"/>
</dbReference>
<dbReference type="GO" id="GO:0016987">
    <property type="term" value="F:sigma factor activity"/>
    <property type="evidence" value="ECO:0007669"/>
    <property type="project" value="UniProtKB-KW"/>
</dbReference>
<protein>
    <recommendedName>
        <fullName evidence="9">RNA polymerase sigma70 factor</fullName>
    </recommendedName>
</protein>
<dbReference type="EMBL" id="JWHR01000135">
    <property type="protein sequence ID" value="KHS55879.1"/>
    <property type="molecule type" value="Genomic_DNA"/>
</dbReference>
<proteinExistence type="inferred from homology"/>
<dbReference type="Pfam" id="PF04542">
    <property type="entry name" value="Sigma70_r2"/>
    <property type="match status" value="1"/>
</dbReference>
<dbReference type="STRING" id="1577792.QX51_16965"/>
<dbReference type="InterPro" id="IPR013324">
    <property type="entry name" value="RNA_pol_sigma_r3/r4-like"/>
</dbReference>
<keyword evidence="2" id="KW-0805">Transcription regulation</keyword>
<dbReference type="Gene3D" id="1.10.1740.10">
    <property type="match status" value="1"/>
</dbReference>
<evidence type="ECO:0000256" key="2">
    <source>
        <dbReference type="ARBA" id="ARBA00023015"/>
    </source>
</evidence>
<comment type="similarity">
    <text evidence="1">Belongs to the sigma-70 factor family. ECF subfamily.</text>
</comment>
<evidence type="ECO:0000313" key="8">
    <source>
        <dbReference type="Proteomes" id="UP000031189"/>
    </source>
</evidence>
<dbReference type="SUPFAM" id="SSF88946">
    <property type="entry name" value="Sigma2 domain of RNA polymerase sigma factors"/>
    <property type="match status" value="1"/>
</dbReference>
<evidence type="ECO:0000256" key="1">
    <source>
        <dbReference type="ARBA" id="ARBA00010641"/>
    </source>
</evidence>
<organism evidence="7 8">
    <name type="scientific">Terrisporobacter othiniensis</name>
    <dbReference type="NCBI Taxonomy" id="1577792"/>
    <lineage>
        <taxon>Bacteria</taxon>
        <taxon>Bacillati</taxon>
        <taxon>Bacillota</taxon>
        <taxon>Clostridia</taxon>
        <taxon>Peptostreptococcales</taxon>
        <taxon>Peptostreptococcaceae</taxon>
        <taxon>Terrisporobacter</taxon>
    </lineage>
</organism>
<dbReference type="InterPro" id="IPR007627">
    <property type="entry name" value="RNA_pol_sigma70_r2"/>
</dbReference>
<accession>A0A0B3VTE2</accession>
<evidence type="ECO:0000259" key="6">
    <source>
        <dbReference type="Pfam" id="PF08281"/>
    </source>
</evidence>
<dbReference type="SUPFAM" id="SSF88659">
    <property type="entry name" value="Sigma3 and sigma4 domains of RNA polymerase sigma factors"/>
    <property type="match status" value="1"/>
</dbReference>
<dbReference type="PANTHER" id="PTHR43133">
    <property type="entry name" value="RNA POLYMERASE ECF-TYPE SIGMA FACTO"/>
    <property type="match status" value="1"/>
</dbReference>
<dbReference type="InterPro" id="IPR039425">
    <property type="entry name" value="RNA_pol_sigma-70-like"/>
</dbReference>
<dbReference type="GO" id="GO:0003677">
    <property type="term" value="F:DNA binding"/>
    <property type="evidence" value="ECO:0007669"/>
    <property type="project" value="InterPro"/>
</dbReference>
<evidence type="ECO:0000256" key="3">
    <source>
        <dbReference type="ARBA" id="ARBA00023082"/>
    </source>
</evidence>
<dbReference type="Gene3D" id="1.10.10.10">
    <property type="entry name" value="Winged helix-like DNA-binding domain superfamily/Winged helix DNA-binding domain"/>
    <property type="match status" value="1"/>
</dbReference>
<dbReference type="Proteomes" id="UP000031189">
    <property type="component" value="Unassembled WGS sequence"/>
</dbReference>
<dbReference type="InterPro" id="IPR013249">
    <property type="entry name" value="RNA_pol_sigma70_r4_t2"/>
</dbReference>
<comment type="caution">
    <text evidence="7">The sequence shown here is derived from an EMBL/GenBank/DDBJ whole genome shotgun (WGS) entry which is preliminary data.</text>
</comment>
<feature type="domain" description="RNA polymerase sigma factor 70 region 4 type 2" evidence="6">
    <location>
        <begin position="118"/>
        <end position="169"/>
    </location>
</feature>
<dbReference type="PANTHER" id="PTHR43133:SF51">
    <property type="entry name" value="RNA POLYMERASE SIGMA FACTOR"/>
    <property type="match status" value="1"/>
</dbReference>
<feature type="domain" description="RNA polymerase sigma-70 region 2" evidence="5">
    <location>
        <begin position="26"/>
        <end position="92"/>
    </location>
</feature>